<dbReference type="PANTHER" id="PTHR11736:SF37">
    <property type="entry name" value="MELANOMA-ASSOCIATED ANTIGEN D4"/>
    <property type="match status" value="1"/>
</dbReference>
<accession>A0A8C0SQQ1</accession>
<dbReference type="PROSITE" id="PS50838">
    <property type="entry name" value="MAGE"/>
    <property type="match status" value="1"/>
</dbReference>
<dbReference type="Ensembl" id="ENSCAFT00040027819.1">
    <property type="protein sequence ID" value="ENSCAFP00040024162.1"/>
    <property type="gene ID" value="ENSCAFG00040014979.1"/>
</dbReference>
<dbReference type="FunFam" id="1.10.10.1210:FF:000001">
    <property type="entry name" value="melanoma-associated antigen D1"/>
    <property type="match status" value="1"/>
</dbReference>
<reference evidence="5" key="4">
    <citation type="submission" date="2025-05" db="UniProtKB">
        <authorList>
            <consortium name="Ensembl"/>
        </authorList>
    </citation>
    <scope>IDENTIFICATION</scope>
</reference>
<dbReference type="FunFam" id="1.10.10.1200:FF:000001">
    <property type="entry name" value="Melanoma-associated antigen D1"/>
    <property type="match status" value="1"/>
</dbReference>
<feature type="region of interest" description="Disordered" evidence="1">
    <location>
        <begin position="710"/>
        <end position="746"/>
    </location>
</feature>
<feature type="domain" description="MAGE" evidence="2">
    <location>
        <begin position="414"/>
        <end position="612"/>
    </location>
</feature>
<feature type="compositionally biased region" description="Basic and acidic residues" evidence="1">
    <location>
        <begin position="1"/>
        <end position="10"/>
    </location>
</feature>
<feature type="region of interest" description="Disordered" evidence="1">
    <location>
        <begin position="241"/>
        <end position="298"/>
    </location>
</feature>
<gene>
    <name evidence="5" type="primary">LOC480926</name>
</gene>
<evidence type="ECO:0000256" key="1">
    <source>
        <dbReference type="SAM" id="MobiDB-lite"/>
    </source>
</evidence>
<accession>A0A8P0P206</accession>
<feature type="region of interest" description="Disordered" evidence="1">
    <location>
        <begin position="1"/>
        <end position="24"/>
    </location>
</feature>
<sequence length="746" mass="83028">MAEGSYRTESETYNVEDMDEGSDEVGEEEMVEGNDYEEFGAFGGYGTLTSFDIRILRAFGSLGPGLRILSNEPWELENPMLARTLMEAFQLDPETLANEAAARAANVARAAASNRAARAAAAAARATYNQVVANHPVTTDQASGEDPRPMTYGAQGQAATPETIRAAPHISQMLVNSEMAAPGAPATSTQPHTASQAQEAANEGPSSACAFSQAPCASEMDATRPKTAFLGQNDIFDFTQPAGVSGMAFPRPKRPAPAQEAATEGPSAASSGVPQAAPAREGAATRPKTTKSGKALAKTRWVEPQNVVAAAAAKAKMATTSIPEPEGAAATAQRSAEPWVRMGGKRTKKSKHLDDEYESSEEEREPPAVPPTWRAPQPPLTVRAQVAPRPSMALRSQVPSRHVLCLPPRNVTLLQERANKLVKYLMIKDYKKIPIKRSDMMKDVIREYDEHFPEIIERATYTLEKKFGIHLKEIDKEEHLYILVCTRDSSARLLGKTKDTPRLSLLLVILGVIFMNGNRASEAVLWEALRKMGLRPGVRHPFLGDLKKLITEDFVKQKYLEYKKVPNSSPPEYEFFWGLRARHETSKMRVLRFIAQNQNRDPREWKAHFLEAVDDAFKTMDVDMAEEHARAQMRAQMNIGDEALIGRWSWDDIQQPCQPESHLESRRQQWHQWRGQHQHSGWAQHQLHHPDQKCRQNECQLLLLDPATLTLPNRNRPSPSQSASSDPSLTRHSRQLRPAHPRWHAR</sequence>
<dbReference type="Pfam" id="PF01454">
    <property type="entry name" value="MAGE"/>
    <property type="match status" value="1"/>
</dbReference>
<feature type="compositionally biased region" description="Low complexity" evidence="1">
    <location>
        <begin position="710"/>
        <end position="728"/>
    </location>
</feature>
<feature type="compositionally biased region" description="Basic residues" evidence="1">
    <location>
        <begin position="731"/>
        <end position="746"/>
    </location>
</feature>
<feature type="compositionally biased region" description="Acidic residues" evidence="1">
    <location>
        <begin position="355"/>
        <end position="364"/>
    </location>
</feature>
<dbReference type="Ensembl" id="ENSCAFT00000089401.2">
    <property type="protein sequence ID" value="ENSCAFP00000052293.1"/>
    <property type="gene ID" value="ENSCAFG00000016072.5"/>
</dbReference>
<feature type="region of interest" description="Disordered" evidence="1">
    <location>
        <begin position="138"/>
        <end position="160"/>
    </location>
</feature>
<evidence type="ECO:0000259" key="2">
    <source>
        <dbReference type="PROSITE" id="PS50838"/>
    </source>
</evidence>
<dbReference type="InterPro" id="IPR041899">
    <property type="entry name" value="MAGE_WH2"/>
</dbReference>
<reference evidence="4" key="3">
    <citation type="submission" date="2019-03" db="EMBL/GenBank/DDBJ databases">
        <authorList>
            <person name="Warren W.C."/>
            <person name="Johnson G.S."/>
        </authorList>
    </citation>
    <scope>NUCLEOTIDE SEQUENCE [LARGE SCALE GENOMIC DNA]</scope>
    <source>
        <strain evidence="4">Basenji</strain>
    </source>
</reference>
<dbReference type="Proteomes" id="UP000694542">
    <property type="component" value="Chromosome X"/>
</dbReference>
<dbReference type="Ensembl" id="ENSCAFT00030020814.1">
    <property type="protein sequence ID" value="ENSCAFP00030018157.1"/>
    <property type="gene ID" value="ENSCAFG00030011154.1"/>
</dbReference>
<evidence type="ECO:0000313" key="7">
    <source>
        <dbReference type="Proteomes" id="UP000694542"/>
    </source>
</evidence>
<dbReference type="Gene3D" id="1.10.10.1210">
    <property type="entry name" value="MAGE homology domain, winged helix WH2 motif"/>
    <property type="match status" value="1"/>
</dbReference>
<dbReference type="PANTHER" id="PTHR11736">
    <property type="entry name" value="MELANOMA-ASSOCIATED ANTIGEN MAGE ANTIGEN"/>
    <property type="match status" value="1"/>
</dbReference>
<dbReference type="AlphaFoldDB" id="A0A8C0SQQ1"/>
<feature type="region of interest" description="Disordered" evidence="1">
    <location>
        <begin position="179"/>
        <end position="210"/>
    </location>
</feature>
<evidence type="ECO:0000313" key="4">
    <source>
        <dbReference type="Ensembl" id="ENSCAFP00030018157.1"/>
    </source>
</evidence>
<name>A0A8C0SQQ1_CANLF</name>
<feature type="region of interest" description="Disordered" evidence="1">
    <location>
        <begin position="319"/>
        <end position="377"/>
    </location>
</feature>
<evidence type="ECO:0000313" key="5">
    <source>
        <dbReference type="Ensembl" id="ENSCAFP00040024162.1"/>
    </source>
</evidence>
<dbReference type="SMART" id="SM01373">
    <property type="entry name" value="MAGE"/>
    <property type="match status" value="1"/>
</dbReference>
<feature type="compositionally biased region" description="Acidic residues" evidence="1">
    <location>
        <begin position="14"/>
        <end position="24"/>
    </location>
</feature>
<protein>
    <recommendedName>
        <fullName evidence="2">MAGE domain-containing protein</fullName>
    </recommendedName>
</protein>
<organism evidence="5 7">
    <name type="scientific">Canis lupus familiaris</name>
    <name type="common">Dog</name>
    <name type="synonym">Canis familiaris</name>
    <dbReference type="NCBI Taxonomy" id="9615"/>
    <lineage>
        <taxon>Eukaryota</taxon>
        <taxon>Metazoa</taxon>
        <taxon>Chordata</taxon>
        <taxon>Craniata</taxon>
        <taxon>Vertebrata</taxon>
        <taxon>Euteleostomi</taxon>
        <taxon>Mammalia</taxon>
        <taxon>Eutheria</taxon>
        <taxon>Laurasiatheria</taxon>
        <taxon>Carnivora</taxon>
        <taxon>Caniformia</taxon>
        <taxon>Canidae</taxon>
        <taxon>Canis</taxon>
    </lineage>
</organism>
<feature type="compositionally biased region" description="Polar residues" evidence="1">
    <location>
        <begin position="186"/>
        <end position="199"/>
    </location>
</feature>
<dbReference type="Gene3D" id="1.10.10.1200">
    <property type="entry name" value="MAGE homology domain, winged helix WH1 motif"/>
    <property type="match status" value="1"/>
</dbReference>
<dbReference type="InterPro" id="IPR002190">
    <property type="entry name" value="MHD_dom"/>
</dbReference>
<dbReference type="Proteomes" id="UP000002254">
    <property type="component" value="Chromosome X"/>
</dbReference>
<reference evidence="5" key="2">
    <citation type="submission" date="2018-10" db="EMBL/GenBank/DDBJ databases">
        <title>De novo assembly of a Great Dane genome.</title>
        <authorList>
            <person name="Kidd J.M."/>
            <person name="Pendleton A.L."/>
            <person name="Shen F."/>
            <person name="Emery S."/>
        </authorList>
    </citation>
    <scope>NUCLEOTIDE SEQUENCE [LARGE SCALE GENOMIC DNA]</scope>
    <source>
        <strain evidence="5">Great Dane</strain>
    </source>
</reference>
<evidence type="ECO:0000313" key="3">
    <source>
        <dbReference type="Ensembl" id="ENSCAFP00000052293.1"/>
    </source>
</evidence>
<proteinExistence type="predicted"/>
<reference evidence="3 6" key="1">
    <citation type="journal article" date="2005" name="Nature">
        <title>Genome sequence, comparative analysis and haplotype structure of the domestic dog.</title>
        <authorList>
            <consortium name="Broad Sequencing Platform"/>
            <person name="Lindblad-Toh K."/>
            <person name="Wade C.M."/>
            <person name="Mikkelsen T.S."/>
            <person name="Karlsson E.K."/>
            <person name="Jaffe D.B."/>
            <person name="Kamal M."/>
            <person name="Clamp M."/>
            <person name="Chang J.L."/>
            <person name="Kulbokas E.J. III"/>
            <person name="Zody M.C."/>
            <person name="Mauceli E."/>
            <person name="Xie X."/>
            <person name="Breen M."/>
            <person name="Wayne R.K."/>
            <person name="Ostrander E.A."/>
            <person name="Ponting C.P."/>
            <person name="Galibert F."/>
            <person name="Smith D.R."/>
            <person name="DeJong P.J."/>
            <person name="Kirkness E."/>
            <person name="Alvarez P."/>
            <person name="Biagi T."/>
            <person name="Brockman W."/>
            <person name="Butler J."/>
            <person name="Chin C.W."/>
            <person name="Cook A."/>
            <person name="Cuff J."/>
            <person name="Daly M.J."/>
            <person name="DeCaprio D."/>
            <person name="Gnerre S."/>
            <person name="Grabherr M."/>
            <person name="Kellis M."/>
            <person name="Kleber M."/>
            <person name="Bardeleben C."/>
            <person name="Goodstadt L."/>
            <person name="Heger A."/>
            <person name="Hitte C."/>
            <person name="Kim L."/>
            <person name="Koepfli K.P."/>
            <person name="Parker H.G."/>
            <person name="Pollinger J.P."/>
            <person name="Searle S.M."/>
            <person name="Sutter N.B."/>
            <person name="Thomas R."/>
            <person name="Webber C."/>
            <person name="Baldwin J."/>
            <person name="Abebe A."/>
            <person name="Abouelleil A."/>
            <person name="Aftuck L."/>
            <person name="Ait-Zahra M."/>
            <person name="Aldredge T."/>
            <person name="Allen N."/>
            <person name="An P."/>
            <person name="Anderson S."/>
            <person name="Antoine C."/>
            <person name="Arachchi H."/>
            <person name="Aslam A."/>
            <person name="Ayotte L."/>
            <person name="Bachantsang P."/>
            <person name="Barry A."/>
            <person name="Bayul T."/>
            <person name="Benamara M."/>
            <person name="Berlin A."/>
            <person name="Bessette D."/>
            <person name="Blitshteyn B."/>
            <person name="Bloom T."/>
            <person name="Blye J."/>
            <person name="Boguslavskiy L."/>
            <person name="Bonnet C."/>
            <person name="Boukhgalter B."/>
            <person name="Brown A."/>
            <person name="Cahill P."/>
            <person name="Calixte N."/>
            <person name="Camarata J."/>
            <person name="Cheshatsang Y."/>
            <person name="Chu J."/>
            <person name="Citroen M."/>
            <person name="Collymore A."/>
            <person name="Cooke P."/>
            <person name="Dawoe T."/>
            <person name="Daza R."/>
            <person name="Decktor K."/>
            <person name="DeGray S."/>
            <person name="Dhargay N."/>
            <person name="Dooley K."/>
            <person name="Dooley K."/>
            <person name="Dorje P."/>
            <person name="Dorjee K."/>
            <person name="Dorris L."/>
            <person name="Duffey N."/>
            <person name="Dupes A."/>
            <person name="Egbiremolen O."/>
            <person name="Elong R."/>
            <person name="Falk J."/>
            <person name="Farina A."/>
            <person name="Faro S."/>
            <person name="Ferguson D."/>
            <person name="Ferreira P."/>
            <person name="Fisher S."/>
            <person name="FitzGerald M."/>
            <person name="Foley K."/>
            <person name="Foley C."/>
            <person name="Franke A."/>
            <person name="Friedrich D."/>
            <person name="Gage D."/>
            <person name="Garber M."/>
            <person name="Gearin G."/>
            <person name="Giannoukos G."/>
            <person name="Goode T."/>
            <person name="Goyette A."/>
            <person name="Graham J."/>
            <person name="Grandbois E."/>
            <person name="Gyaltsen K."/>
            <person name="Hafez N."/>
            <person name="Hagopian D."/>
            <person name="Hagos B."/>
            <person name="Hall J."/>
            <person name="Healy C."/>
            <person name="Hegarty R."/>
            <person name="Honan T."/>
            <person name="Horn A."/>
            <person name="Houde N."/>
            <person name="Hughes L."/>
            <person name="Hunnicutt L."/>
            <person name="Husby M."/>
            <person name="Jester B."/>
            <person name="Jones C."/>
            <person name="Kamat A."/>
            <person name="Kanga B."/>
            <person name="Kells C."/>
            <person name="Khazanovich D."/>
            <person name="Kieu A.C."/>
            <person name="Kisner P."/>
            <person name="Kumar M."/>
            <person name="Lance K."/>
            <person name="Landers T."/>
            <person name="Lara M."/>
            <person name="Lee W."/>
            <person name="Leger J.P."/>
            <person name="Lennon N."/>
            <person name="Leuper L."/>
            <person name="LeVine S."/>
            <person name="Liu J."/>
            <person name="Liu X."/>
            <person name="Lokyitsang Y."/>
            <person name="Lokyitsang T."/>
            <person name="Lui A."/>
            <person name="Macdonald J."/>
            <person name="Major J."/>
            <person name="Marabella R."/>
            <person name="Maru K."/>
            <person name="Matthews C."/>
            <person name="McDonough S."/>
            <person name="Mehta T."/>
            <person name="Meldrim J."/>
            <person name="Melnikov A."/>
            <person name="Meneus L."/>
            <person name="Mihalev A."/>
            <person name="Mihova T."/>
            <person name="Miller K."/>
            <person name="Mittelman R."/>
            <person name="Mlenga V."/>
            <person name="Mulrain L."/>
            <person name="Munson G."/>
            <person name="Navidi A."/>
            <person name="Naylor J."/>
            <person name="Nguyen T."/>
            <person name="Nguyen N."/>
            <person name="Nguyen C."/>
            <person name="Nguyen T."/>
            <person name="Nicol R."/>
            <person name="Norbu N."/>
            <person name="Norbu C."/>
            <person name="Novod N."/>
            <person name="Nyima T."/>
            <person name="Olandt P."/>
            <person name="O'Neill B."/>
            <person name="O'Neill K."/>
            <person name="Osman S."/>
            <person name="Oyono L."/>
            <person name="Patti C."/>
            <person name="Perrin D."/>
            <person name="Phunkhang P."/>
            <person name="Pierre F."/>
            <person name="Priest M."/>
            <person name="Rachupka A."/>
            <person name="Raghuraman S."/>
            <person name="Rameau R."/>
            <person name="Ray V."/>
            <person name="Raymond C."/>
            <person name="Rege F."/>
            <person name="Rise C."/>
            <person name="Rogers J."/>
            <person name="Rogov P."/>
            <person name="Sahalie J."/>
            <person name="Settipalli S."/>
            <person name="Sharpe T."/>
            <person name="Shea T."/>
            <person name="Sheehan M."/>
            <person name="Sherpa N."/>
            <person name="Shi J."/>
            <person name="Shih D."/>
            <person name="Sloan J."/>
            <person name="Smith C."/>
            <person name="Sparrow T."/>
            <person name="Stalker J."/>
            <person name="Stange-Thomann N."/>
            <person name="Stavropoulos S."/>
            <person name="Stone C."/>
            <person name="Stone S."/>
            <person name="Sykes S."/>
            <person name="Tchuinga P."/>
            <person name="Tenzing P."/>
            <person name="Tesfaye S."/>
            <person name="Thoulutsang D."/>
            <person name="Thoulutsang Y."/>
            <person name="Topham K."/>
            <person name="Topping I."/>
            <person name="Tsamla T."/>
            <person name="Vassiliev H."/>
            <person name="Venkataraman V."/>
            <person name="Vo A."/>
            <person name="Wangchuk T."/>
            <person name="Wangdi T."/>
            <person name="Weiand M."/>
            <person name="Wilkinson J."/>
            <person name="Wilson A."/>
            <person name="Yadav S."/>
            <person name="Yang S."/>
            <person name="Yang X."/>
            <person name="Young G."/>
            <person name="Yu Q."/>
            <person name="Zainoun J."/>
            <person name="Zembek L."/>
            <person name="Zimmer A."/>
            <person name="Lander E.S."/>
        </authorList>
    </citation>
    <scope>NUCLEOTIDE SEQUENCE [LARGE SCALE GENOMIC DNA]</scope>
    <source>
        <strain evidence="3">Boxer</strain>
    </source>
</reference>
<dbReference type="InterPro" id="IPR037445">
    <property type="entry name" value="MAGE"/>
</dbReference>
<evidence type="ECO:0000313" key="6">
    <source>
        <dbReference type="Proteomes" id="UP000002254"/>
    </source>
</evidence>
<dbReference type="Proteomes" id="UP000694429">
    <property type="component" value="Chromosome X"/>
</dbReference>
<dbReference type="InterPro" id="IPR041898">
    <property type="entry name" value="MAGE_WH1"/>
</dbReference>